<proteinExistence type="predicted"/>
<gene>
    <name evidence="2" type="ORF">E5676_scaffold609G00890</name>
    <name evidence="1" type="ORF">E6C27_scaffold60G002310</name>
</gene>
<dbReference type="PANTHER" id="PTHR11439:SF496">
    <property type="entry name" value="RNA-DIRECTED DNA POLYMERASE"/>
    <property type="match status" value="1"/>
</dbReference>
<dbReference type="OrthoDB" id="418757at2759"/>
<accession>A0A5D3DD36</accession>
<dbReference type="Proteomes" id="UP000321947">
    <property type="component" value="Unassembled WGS sequence"/>
</dbReference>
<dbReference type="AlphaFoldDB" id="A0A5D3DD36"/>
<dbReference type="PANTHER" id="PTHR11439">
    <property type="entry name" value="GAG-POL-RELATED RETROTRANSPOSON"/>
    <property type="match status" value="1"/>
</dbReference>
<name>A0A5D3DD36_CUCMM</name>
<sequence length="167" mass="19618">MDLKEKERFSWEVRGVHNLRSGAKRFFDENDNKPCVYKKINKGTEFTCLRNGVLRQFKKLIKDMRRMPYVSAVASLMYIMICTRLDICYAMGIVRYTDSDFQTNKDSRKFTLGSVFTLNRGAVVWHSIKQGYIRDSTMEAEYVVTCEAAKEAVWLKKFLYYLEVVLT</sequence>
<dbReference type="EMBL" id="SSTE01011134">
    <property type="protein sequence ID" value="KAA0051816.1"/>
    <property type="molecule type" value="Genomic_DNA"/>
</dbReference>
<evidence type="ECO:0000313" key="3">
    <source>
        <dbReference type="Proteomes" id="UP000321393"/>
    </source>
</evidence>
<comment type="caution">
    <text evidence="2">The sequence shown here is derived from an EMBL/GenBank/DDBJ whole genome shotgun (WGS) entry which is preliminary data.</text>
</comment>
<protein>
    <submittedName>
        <fullName evidence="2">Gag/pol protein</fullName>
    </submittedName>
</protein>
<dbReference type="STRING" id="1194695.A0A5D3DD36"/>
<evidence type="ECO:0000313" key="4">
    <source>
        <dbReference type="Proteomes" id="UP000321947"/>
    </source>
</evidence>
<reference evidence="3 4" key="1">
    <citation type="submission" date="2019-08" db="EMBL/GenBank/DDBJ databases">
        <title>Draft genome sequences of two oriental melons (Cucumis melo L. var makuwa).</title>
        <authorList>
            <person name="Kwon S.-Y."/>
        </authorList>
    </citation>
    <scope>NUCLEOTIDE SEQUENCE [LARGE SCALE GENOMIC DNA]</scope>
    <source>
        <strain evidence="4">cv. Chang Bougi</strain>
        <strain evidence="3">cv. SW 3</strain>
        <tissue evidence="2">Leaf</tissue>
    </source>
</reference>
<dbReference type="EMBL" id="SSTD01005662">
    <property type="protein sequence ID" value="TYK21428.1"/>
    <property type="molecule type" value="Genomic_DNA"/>
</dbReference>
<organism evidence="2 4">
    <name type="scientific">Cucumis melo var. makuwa</name>
    <name type="common">Oriental melon</name>
    <dbReference type="NCBI Taxonomy" id="1194695"/>
    <lineage>
        <taxon>Eukaryota</taxon>
        <taxon>Viridiplantae</taxon>
        <taxon>Streptophyta</taxon>
        <taxon>Embryophyta</taxon>
        <taxon>Tracheophyta</taxon>
        <taxon>Spermatophyta</taxon>
        <taxon>Magnoliopsida</taxon>
        <taxon>eudicotyledons</taxon>
        <taxon>Gunneridae</taxon>
        <taxon>Pentapetalae</taxon>
        <taxon>rosids</taxon>
        <taxon>fabids</taxon>
        <taxon>Cucurbitales</taxon>
        <taxon>Cucurbitaceae</taxon>
        <taxon>Benincaseae</taxon>
        <taxon>Cucumis</taxon>
    </lineage>
</organism>
<dbReference type="Proteomes" id="UP000321393">
    <property type="component" value="Unassembled WGS sequence"/>
</dbReference>
<dbReference type="CDD" id="cd09272">
    <property type="entry name" value="RNase_HI_RT_Ty1"/>
    <property type="match status" value="1"/>
</dbReference>
<evidence type="ECO:0000313" key="2">
    <source>
        <dbReference type="EMBL" id="TYK21428.1"/>
    </source>
</evidence>
<evidence type="ECO:0000313" key="1">
    <source>
        <dbReference type="EMBL" id="KAA0051816.1"/>
    </source>
</evidence>